<feature type="transmembrane region" description="Helical" evidence="10">
    <location>
        <begin position="280"/>
        <end position="303"/>
    </location>
</feature>
<evidence type="ECO:0000256" key="3">
    <source>
        <dbReference type="ARBA" id="ARBA00022692"/>
    </source>
</evidence>
<dbReference type="Pfam" id="PF00001">
    <property type="entry name" value="7tm_1"/>
    <property type="match status" value="1"/>
</dbReference>
<evidence type="ECO:0000256" key="7">
    <source>
        <dbReference type="ARBA" id="ARBA00023170"/>
    </source>
</evidence>
<dbReference type="PANTHER" id="PTHR24235">
    <property type="entry name" value="NEUROPEPTIDE Y RECEPTOR"/>
    <property type="match status" value="1"/>
</dbReference>
<gene>
    <name evidence="12" type="ORF">CLODIP_2_CD08834</name>
</gene>
<comment type="similarity">
    <text evidence="2 9">Belongs to the G-protein coupled receptor 1 family.</text>
</comment>
<name>A0A8S1BYA2_9INSE</name>
<feature type="transmembrane region" description="Helical" evidence="10">
    <location>
        <begin position="98"/>
        <end position="119"/>
    </location>
</feature>
<keyword evidence="4 10" id="KW-1133">Transmembrane helix</keyword>
<keyword evidence="6 10" id="KW-0472">Membrane</keyword>
<accession>A0A8S1BYA2</accession>
<reference evidence="12 13" key="1">
    <citation type="submission" date="2020-04" db="EMBL/GenBank/DDBJ databases">
        <authorList>
            <person name="Alioto T."/>
            <person name="Alioto T."/>
            <person name="Gomez Garrido J."/>
        </authorList>
    </citation>
    <scope>NUCLEOTIDE SEQUENCE [LARGE SCALE GENOMIC DNA]</scope>
</reference>
<keyword evidence="3 9" id="KW-0812">Transmembrane</keyword>
<evidence type="ECO:0000256" key="2">
    <source>
        <dbReference type="ARBA" id="ARBA00010663"/>
    </source>
</evidence>
<dbReference type="PANTHER" id="PTHR24235:SF29">
    <property type="entry name" value="GH23382P"/>
    <property type="match status" value="1"/>
</dbReference>
<feature type="transmembrane region" description="Helical" evidence="10">
    <location>
        <begin position="20"/>
        <end position="47"/>
    </location>
</feature>
<evidence type="ECO:0000256" key="9">
    <source>
        <dbReference type="RuleBase" id="RU000688"/>
    </source>
</evidence>
<sequence length="384" mass="43575">MTTDCSVSFMLEDSILGQPWFQAIIFFAYVAIFAAALIGNGLVVISVRASPRMRTVTNLLLVNLAFSDLLLAIACVPFSFVPTLVLQYWPFGAPLCKLVSFCQAVSVLVSSYTLLAISVERYAAIMRPLRPRLARRHARWVVVGIWAGALASAAPIFIVSEVMQPSNEYETCDRFICTEMWDSLEAQRTYTLALLVLQYALPLGVLLFTYTRIATEVWGTRPPGEAHNMRDMRIARNKRKMVKMMIVVVLVLTVCWAPFNILLILQDVNSELNSWEGFPYMWFVFHWLAMSHACYNPLIYWWMNARFRSAFAHTLRQVPLLRRCTPPPPAEPALARANTSTSYVSVRGPRNSHFLSTTQMVNLRPNLPSNNNFRPVILDDEDIL</sequence>
<evidence type="ECO:0000256" key="5">
    <source>
        <dbReference type="ARBA" id="ARBA00023040"/>
    </source>
</evidence>
<dbReference type="InterPro" id="IPR017452">
    <property type="entry name" value="GPCR_Rhodpsn_7TM"/>
</dbReference>
<dbReference type="PRINTS" id="PR00237">
    <property type="entry name" value="GPCRRHODOPSN"/>
</dbReference>
<feature type="transmembrane region" description="Helical" evidence="10">
    <location>
        <begin position="140"/>
        <end position="159"/>
    </location>
</feature>
<feature type="transmembrane region" description="Helical" evidence="10">
    <location>
        <begin position="59"/>
        <end position="86"/>
    </location>
</feature>
<dbReference type="PROSITE" id="PS00237">
    <property type="entry name" value="G_PROTEIN_RECEP_F1_1"/>
    <property type="match status" value="1"/>
</dbReference>
<evidence type="ECO:0000259" key="11">
    <source>
        <dbReference type="PROSITE" id="PS50262"/>
    </source>
</evidence>
<dbReference type="AlphaFoldDB" id="A0A8S1BYA2"/>
<evidence type="ECO:0000256" key="8">
    <source>
        <dbReference type="ARBA" id="ARBA00023224"/>
    </source>
</evidence>
<dbReference type="PROSITE" id="PS50262">
    <property type="entry name" value="G_PROTEIN_RECEP_F1_2"/>
    <property type="match status" value="1"/>
</dbReference>
<dbReference type="GO" id="GO:0004983">
    <property type="term" value="F:neuropeptide Y receptor activity"/>
    <property type="evidence" value="ECO:0007669"/>
    <property type="project" value="InterPro"/>
</dbReference>
<evidence type="ECO:0000256" key="1">
    <source>
        <dbReference type="ARBA" id="ARBA00004141"/>
    </source>
</evidence>
<proteinExistence type="inferred from homology"/>
<evidence type="ECO:0000256" key="6">
    <source>
        <dbReference type="ARBA" id="ARBA00023136"/>
    </source>
</evidence>
<dbReference type="OrthoDB" id="10053194at2759"/>
<evidence type="ECO:0000256" key="10">
    <source>
        <dbReference type="SAM" id="Phobius"/>
    </source>
</evidence>
<feature type="transmembrane region" description="Helical" evidence="10">
    <location>
        <begin position="190"/>
        <end position="211"/>
    </location>
</feature>
<comment type="caution">
    <text evidence="12">The sequence shown here is derived from an EMBL/GenBank/DDBJ whole genome shotgun (WGS) entry which is preliminary data.</text>
</comment>
<dbReference type="InterPro" id="IPR000611">
    <property type="entry name" value="NPY_rcpt"/>
</dbReference>
<organism evidence="12 13">
    <name type="scientific">Cloeon dipterum</name>
    <dbReference type="NCBI Taxonomy" id="197152"/>
    <lineage>
        <taxon>Eukaryota</taxon>
        <taxon>Metazoa</taxon>
        <taxon>Ecdysozoa</taxon>
        <taxon>Arthropoda</taxon>
        <taxon>Hexapoda</taxon>
        <taxon>Insecta</taxon>
        <taxon>Pterygota</taxon>
        <taxon>Palaeoptera</taxon>
        <taxon>Ephemeroptera</taxon>
        <taxon>Pisciforma</taxon>
        <taxon>Baetidae</taxon>
        <taxon>Cloeon</taxon>
    </lineage>
</organism>
<dbReference type="GO" id="GO:0016020">
    <property type="term" value="C:membrane"/>
    <property type="evidence" value="ECO:0007669"/>
    <property type="project" value="UniProtKB-SubCell"/>
</dbReference>
<evidence type="ECO:0000256" key="4">
    <source>
        <dbReference type="ARBA" id="ARBA00022989"/>
    </source>
</evidence>
<feature type="domain" description="G-protein coupled receptors family 1 profile" evidence="11">
    <location>
        <begin position="39"/>
        <end position="300"/>
    </location>
</feature>
<dbReference type="InterPro" id="IPR000276">
    <property type="entry name" value="GPCR_Rhodpsn"/>
</dbReference>
<dbReference type="PRINTS" id="PR01012">
    <property type="entry name" value="NRPEPTIDEYR"/>
</dbReference>
<dbReference type="SUPFAM" id="SSF81321">
    <property type="entry name" value="Family A G protein-coupled receptor-like"/>
    <property type="match status" value="1"/>
</dbReference>
<comment type="subcellular location">
    <subcellularLocation>
        <location evidence="1">Membrane</location>
        <topology evidence="1">Multi-pass membrane protein</topology>
    </subcellularLocation>
</comment>
<keyword evidence="13" id="KW-1185">Reference proteome</keyword>
<protein>
    <recommendedName>
        <fullName evidence="11">G-protein coupled receptors family 1 profile domain-containing protein</fullName>
    </recommendedName>
</protein>
<keyword evidence="7 9" id="KW-0675">Receptor</keyword>
<keyword evidence="5 9" id="KW-0297">G-protein coupled receptor</keyword>
<feature type="transmembrane region" description="Helical" evidence="10">
    <location>
        <begin position="242"/>
        <end position="265"/>
    </location>
</feature>
<dbReference type="EMBL" id="CADEPI010000003">
    <property type="protein sequence ID" value="CAB3360621.1"/>
    <property type="molecule type" value="Genomic_DNA"/>
</dbReference>
<dbReference type="Gene3D" id="1.20.1070.10">
    <property type="entry name" value="Rhodopsin 7-helix transmembrane proteins"/>
    <property type="match status" value="1"/>
</dbReference>
<dbReference type="FunFam" id="1.20.1070.10:FF:000291">
    <property type="entry name" value="Predicted protein"/>
    <property type="match status" value="1"/>
</dbReference>
<evidence type="ECO:0000313" key="13">
    <source>
        <dbReference type="Proteomes" id="UP000494165"/>
    </source>
</evidence>
<keyword evidence="8 9" id="KW-0807">Transducer</keyword>
<evidence type="ECO:0000313" key="12">
    <source>
        <dbReference type="EMBL" id="CAB3360621.1"/>
    </source>
</evidence>
<dbReference type="Proteomes" id="UP000494165">
    <property type="component" value="Unassembled WGS sequence"/>
</dbReference>